<dbReference type="InterPro" id="IPR010727">
    <property type="entry name" value="DUF1302"/>
</dbReference>
<evidence type="ECO:0000313" key="1">
    <source>
        <dbReference type="EMBL" id="MBD3323586.1"/>
    </source>
</evidence>
<reference evidence="1" key="1">
    <citation type="submission" date="2019-11" db="EMBL/GenBank/DDBJ databases">
        <title>Microbial mats filling the niche in hypersaline microbial mats.</title>
        <authorList>
            <person name="Wong H.L."/>
            <person name="Macleod F.I."/>
            <person name="White R.A. III"/>
            <person name="Burns B.P."/>
        </authorList>
    </citation>
    <scope>NUCLEOTIDE SEQUENCE</scope>
    <source>
        <strain evidence="1">Rbin_158</strain>
    </source>
</reference>
<gene>
    <name evidence="1" type="ORF">GF339_03315</name>
</gene>
<organism evidence="1 2">
    <name type="scientific">candidate division KSB3 bacterium</name>
    <dbReference type="NCBI Taxonomy" id="2044937"/>
    <lineage>
        <taxon>Bacteria</taxon>
        <taxon>candidate division KSB3</taxon>
    </lineage>
</organism>
<sequence>MTNRFGMTVTGLAVYDAVYDVEDDLHIEDEEEYTASVDLRERFLDFTFDKLDRRIGKQQVVWGKFAVKIGKFFEVDDLTKADEVVEKTLLNYALAFERDLWDISWTAQGPSGNDSRL</sequence>
<dbReference type="AlphaFoldDB" id="A0A9D5JT84"/>
<dbReference type="Pfam" id="PF06980">
    <property type="entry name" value="DUF1302"/>
    <property type="match status" value="1"/>
</dbReference>
<accession>A0A9D5JT84</accession>
<name>A0A9D5JT84_9BACT</name>
<dbReference type="EMBL" id="WJJP01000100">
    <property type="protein sequence ID" value="MBD3323586.1"/>
    <property type="molecule type" value="Genomic_DNA"/>
</dbReference>
<proteinExistence type="predicted"/>
<dbReference type="Proteomes" id="UP000649604">
    <property type="component" value="Unassembled WGS sequence"/>
</dbReference>
<evidence type="ECO:0000313" key="2">
    <source>
        <dbReference type="Proteomes" id="UP000649604"/>
    </source>
</evidence>
<protein>
    <submittedName>
        <fullName evidence="1">Uncharacterized protein</fullName>
    </submittedName>
</protein>
<comment type="caution">
    <text evidence="1">The sequence shown here is derived from an EMBL/GenBank/DDBJ whole genome shotgun (WGS) entry which is preliminary data.</text>
</comment>